<dbReference type="AlphaFoldDB" id="A0A3E2H945"/>
<dbReference type="Pfam" id="PF16486">
    <property type="entry name" value="ArgoN"/>
    <property type="match status" value="1"/>
</dbReference>
<gene>
    <name evidence="3" type="ORF">B7463_g6697</name>
</gene>
<accession>A0A3E2H945</accession>
<dbReference type="InterPro" id="IPR003165">
    <property type="entry name" value="Piwi"/>
</dbReference>
<dbReference type="InterPro" id="IPR036085">
    <property type="entry name" value="PAZ_dom_sf"/>
</dbReference>
<dbReference type="PANTHER" id="PTHR22891">
    <property type="entry name" value="EUKARYOTIC TRANSLATION INITIATION FACTOR 2C"/>
    <property type="match status" value="1"/>
</dbReference>
<dbReference type="Pfam" id="PF08699">
    <property type="entry name" value="ArgoL1"/>
    <property type="match status" value="1"/>
</dbReference>
<dbReference type="EMBL" id="NCSJ02000122">
    <property type="protein sequence ID" value="RFU29653.1"/>
    <property type="molecule type" value="Genomic_DNA"/>
</dbReference>
<dbReference type="InterPro" id="IPR032474">
    <property type="entry name" value="Argonaute_N"/>
</dbReference>
<feature type="non-terminal residue" evidence="3">
    <location>
        <position position="1"/>
    </location>
</feature>
<proteinExistence type="predicted"/>
<evidence type="ECO:0000259" key="2">
    <source>
        <dbReference type="PROSITE" id="PS50822"/>
    </source>
</evidence>
<dbReference type="Gene3D" id="3.30.420.10">
    <property type="entry name" value="Ribonuclease H-like superfamily/Ribonuclease H"/>
    <property type="match status" value="1"/>
</dbReference>
<dbReference type="InterPro" id="IPR036397">
    <property type="entry name" value="RNaseH_sf"/>
</dbReference>
<keyword evidence="4" id="KW-1185">Reference proteome</keyword>
<feature type="compositionally biased region" description="Gly residues" evidence="1">
    <location>
        <begin position="8"/>
        <end position="24"/>
    </location>
</feature>
<dbReference type="Gene3D" id="3.40.50.2300">
    <property type="match status" value="1"/>
</dbReference>
<dbReference type="SUPFAM" id="SSF53098">
    <property type="entry name" value="Ribonuclease H-like"/>
    <property type="match status" value="1"/>
</dbReference>
<dbReference type="InterPro" id="IPR014811">
    <property type="entry name" value="ArgoL1"/>
</dbReference>
<sequence length="1030" mass="112505">MSSEQRGWGQGRGRGGGGPRGGGGRGDRGGGGRGSGGPPRGGQDGGRGGGPPRGRGDSGRGTFRGGGPQGDGGYRGGRGQPRGGGGGGGGGGGIYGCRDGNFDPPNPDVTRLEDAFMQQRSTLEGQLSGLSLKAFPIRPGYGTKGKPVVLWANYYNFSVKPDVVLYRYEVKVSPEAKGGKLRQIFKLLMENPLLRGCVTDFGAIIISPKKFDNMQVQLIYRNEGEDEPRPNTAPHTIQIDYTGALDVSGLLTYLGKIEVNPNFTEDKRQEITQGLNILMGYTPRSDPTISTSQANRHFPITGPKHIEWNLGAGLVALRGYIRSARQGTGRMLLNVQIKHAAFFRPGPLTALIDDFQRAHHGNVHELERFLKKVRVEATHIPPKKNGSTRPKTIIALAGRGDGSKMPQNRRPKIARPGAGPKDVQFWYDKGNRTTGPQSGYITVSEYFQRVWNKSTNPNYPVMNTGTKDDPKYIPADYCNVLPGQVAVKKLTPEQTKNMIQFACRKPFLNASSITSDSPTVLSLNHPLLDSYGINVDSLNLITVPGRVLPPPQLKYRTNTRDPSDGSWNMRGVKFAKCPQKVPLWTCLWIKRQGQGGDAQELKPILDKLSQMMADSGLLLTARIDGPSLEVVRGDAVNTVNGRQQRGDEYNEQRILNIMEQISKRKCEFVFVLLPDTEAAIYNAVKKAGDIIHGIHTVCAIYSKVSKALSKGNALDQYLANIALKVNSKLRGTNQALDTRKLGIIGDGKTMVIGIDVTHPSPGSTSEAPSVAAVVASTSSDLSQFPGILNVQTGRKEMVEALTEMVRTRISLWKKNNRNLAPENIIVYRDGVSEGQYGLVLSTELPCIREACKGHYTKEQTKHGLPKISIIIVGKRHNTRFYPTREEEADRSANPKNGTVVDRGVTSMWNWDFFLQAHTCLQGTAKPAHYYVVLDEIFGNKPTLKAPHPYPNPADSLEDLTHNMCYLFARATKAVSICPPAYYADLACERARCYLSSVFDPIAGSTTTGGTAVSNQDVKIHPKLEDTMFYL</sequence>
<dbReference type="InterPro" id="IPR032472">
    <property type="entry name" value="ArgoL2"/>
</dbReference>
<feature type="domain" description="Piwi" evidence="2">
    <location>
        <begin position="668"/>
        <end position="995"/>
    </location>
</feature>
<dbReference type="SMART" id="SM00950">
    <property type="entry name" value="Piwi"/>
    <property type="match status" value="1"/>
</dbReference>
<dbReference type="PROSITE" id="PS50822">
    <property type="entry name" value="PIWI"/>
    <property type="match status" value="1"/>
</dbReference>
<feature type="compositionally biased region" description="Gly residues" evidence="1">
    <location>
        <begin position="62"/>
        <end position="95"/>
    </location>
</feature>
<dbReference type="InterPro" id="IPR012337">
    <property type="entry name" value="RNaseH-like_sf"/>
</dbReference>
<dbReference type="STRING" id="5539.A0A3E2H945"/>
<dbReference type="SMART" id="SM01163">
    <property type="entry name" value="DUF1785"/>
    <property type="match status" value="1"/>
</dbReference>
<dbReference type="CDD" id="cd02846">
    <property type="entry name" value="PAZ_argonaute_like"/>
    <property type="match status" value="1"/>
</dbReference>
<evidence type="ECO:0000256" key="1">
    <source>
        <dbReference type="SAM" id="MobiDB-lite"/>
    </source>
</evidence>
<evidence type="ECO:0000313" key="3">
    <source>
        <dbReference type="EMBL" id="RFU29653.1"/>
    </source>
</evidence>
<dbReference type="InterPro" id="IPR045246">
    <property type="entry name" value="Piwi_ago-like"/>
</dbReference>
<feature type="region of interest" description="Disordered" evidence="1">
    <location>
        <begin position="398"/>
        <end position="421"/>
    </location>
</feature>
<dbReference type="GO" id="GO:0003676">
    <property type="term" value="F:nucleic acid binding"/>
    <property type="evidence" value="ECO:0007669"/>
    <property type="project" value="InterPro"/>
</dbReference>
<comment type="caution">
    <text evidence="3">The sequence shown here is derived from an EMBL/GenBank/DDBJ whole genome shotgun (WGS) entry which is preliminary data.</text>
</comment>
<dbReference type="OMA" id="RVRITHI"/>
<dbReference type="OrthoDB" id="10252740at2759"/>
<dbReference type="Pfam" id="PF16488">
    <property type="entry name" value="ArgoL2"/>
    <property type="match status" value="1"/>
</dbReference>
<dbReference type="CDD" id="cd04657">
    <property type="entry name" value="Piwi_ago-like"/>
    <property type="match status" value="1"/>
</dbReference>
<name>A0A3E2H945_SCYLI</name>
<dbReference type="Proteomes" id="UP000258309">
    <property type="component" value="Unassembled WGS sequence"/>
</dbReference>
<protein>
    <recommendedName>
        <fullName evidence="2">Piwi domain-containing protein</fullName>
    </recommendedName>
</protein>
<dbReference type="Pfam" id="PF02171">
    <property type="entry name" value="Piwi"/>
    <property type="match status" value="1"/>
</dbReference>
<feature type="non-terminal residue" evidence="3">
    <location>
        <position position="1030"/>
    </location>
</feature>
<evidence type="ECO:0000313" key="4">
    <source>
        <dbReference type="Proteomes" id="UP000258309"/>
    </source>
</evidence>
<dbReference type="SUPFAM" id="SSF101690">
    <property type="entry name" value="PAZ domain"/>
    <property type="match status" value="1"/>
</dbReference>
<reference evidence="3 4" key="1">
    <citation type="submission" date="2018-05" db="EMBL/GenBank/DDBJ databases">
        <title>Draft genome sequence of Scytalidium lignicola DSM 105466, a ubiquitous saprotrophic fungus.</title>
        <authorList>
            <person name="Buettner E."/>
            <person name="Gebauer A.M."/>
            <person name="Hofrichter M."/>
            <person name="Liers C."/>
            <person name="Kellner H."/>
        </authorList>
    </citation>
    <scope>NUCLEOTIDE SEQUENCE [LARGE SCALE GENOMIC DNA]</scope>
    <source>
        <strain evidence="3 4">DSM 105466</strain>
    </source>
</reference>
<feature type="region of interest" description="Disordered" evidence="1">
    <location>
        <begin position="1"/>
        <end position="108"/>
    </location>
</feature>
<dbReference type="Gene3D" id="2.170.260.10">
    <property type="entry name" value="paz domain"/>
    <property type="match status" value="1"/>
</dbReference>
<feature type="compositionally biased region" description="Gly residues" evidence="1">
    <location>
        <begin position="31"/>
        <end position="53"/>
    </location>
</feature>
<organism evidence="3 4">
    <name type="scientific">Scytalidium lignicola</name>
    <name type="common">Hyphomycete</name>
    <dbReference type="NCBI Taxonomy" id="5539"/>
    <lineage>
        <taxon>Eukaryota</taxon>
        <taxon>Fungi</taxon>
        <taxon>Dikarya</taxon>
        <taxon>Ascomycota</taxon>
        <taxon>Pezizomycotina</taxon>
        <taxon>Leotiomycetes</taxon>
        <taxon>Leotiomycetes incertae sedis</taxon>
        <taxon>Scytalidium</taxon>
    </lineage>
</organism>